<proteinExistence type="inferred from homology"/>
<dbReference type="InterPro" id="IPR037066">
    <property type="entry name" value="Plug_dom_sf"/>
</dbReference>
<keyword evidence="5" id="KW-0732">Signal</keyword>
<evidence type="ECO:0000313" key="14">
    <source>
        <dbReference type="EMBL" id="AFD56855.1"/>
    </source>
</evidence>
<evidence type="ECO:0000313" key="15">
    <source>
        <dbReference type="Proteomes" id="UP000010093"/>
    </source>
</evidence>
<evidence type="ECO:0000259" key="13">
    <source>
        <dbReference type="Pfam" id="PF07715"/>
    </source>
</evidence>
<dbReference type="GO" id="GO:0044718">
    <property type="term" value="P:siderophore transmembrane transport"/>
    <property type="evidence" value="ECO:0007669"/>
    <property type="project" value="TreeGrafter"/>
</dbReference>
<keyword evidence="2 10" id="KW-0813">Transport</keyword>
<dbReference type="GO" id="GO:0015344">
    <property type="term" value="F:siderophore uptake transmembrane transporter activity"/>
    <property type="evidence" value="ECO:0007669"/>
    <property type="project" value="TreeGrafter"/>
</dbReference>
<dbReference type="InterPro" id="IPR039426">
    <property type="entry name" value="TonB-dep_rcpt-like"/>
</dbReference>
<dbReference type="EMBL" id="CP003388">
    <property type="protein sequence ID" value="AFD56855.1"/>
    <property type="molecule type" value="Genomic_DNA"/>
</dbReference>
<dbReference type="PANTHER" id="PTHR30069">
    <property type="entry name" value="TONB-DEPENDENT OUTER MEMBRANE RECEPTOR"/>
    <property type="match status" value="1"/>
</dbReference>
<keyword evidence="7 10" id="KW-0472">Membrane</keyword>
<keyword evidence="3 10" id="KW-1134">Transmembrane beta strand</keyword>
<evidence type="ECO:0000256" key="6">
    <source>
        <dbReference type="ARBA" id="ARBA00023077"/>
    </source>
</evidence>
<dbReference type="PROSITE" id="PS52016">
    <property type="entry name" value="TONB_DEPENDENT_REC_3"/>
    <property type="match status" value="1"/>
</dbReference>
<keyword evidence="8 14" id="KW-0675">Receptor</keyword>
<dbReference type="Proteomes" id="UP000010093">
    <property type="component" value="Chromosome"/>
</dbReference>
<feature type="domain" description="TonB-dependent receptor-like beta-barrel" evidence="12">
    <location>
        <begin position="311"/>
        <end position="734"/>
    </location>
</feature>
<evidence type="ECO:0000256" key="3">
    <source>
        <dbReference type="ARBA" id="ARBA00022452"/>
    </source>
</evidence>
<keyword evidence="9 10" id="KW-0998">Cell outer membrane</keyword>
<comment type="similarity">
    <text evidence="10 11">Belongs to the TonB-dependent receptor family.</text>
</comment>
<dbReference type="InterPro" id="IPR012910">
    <property type="entry name" value="Plug_dom"/>
</dbReference>
<dbReference type="AlphaFoldDB" id="H8MEE8"/>
<comment type="subcellular location">
    <subcellularLocation>
        <location evidence="1 10">Cell outer membrane</location>
        <topology evidence="1 10">Multi-pass membrane protein</topology>
    </subcellularLocation>
</comment>
<organism evidence="14 15">
    <name type="scientific">Riemerella anatipestifer (strain ATCC 11845 / DSM 15868 / JCM 9532 / NCTC 11014)</name>
    <dbReference type="NCBI Taxonomy" id="693978"/>
    <lineage>
        <taxon>Bacteria</taxon>
        <taxon>Pseudomonadati</taxon>
        <taxon>Bacteroidota</taxon>
        <taxon>Flavobacteriia</taxon>
        <taxon>Flavobacteriales</taxon>
        <taxon>Weeksellaceae</taxon>
        <taxon>Riemerella</taxon>
    </lineage>
</organism>
<dbReference type="GO" id="GO:0009279">
    <property type="term" value="C:cell outer membrane"/>
    <property type="evidence" value="ECO:0007669"/>
    <property type="project" value="UniProtKB-SubCell"/>
</dbReference>
<dbReference type="KEGG" id="rai:RA0C_1984"/>
<evidence type="ECO:0000256" key="4">
    <source>
        <dbReference type="ARBA" id="ARBA00022692"/>
    </source>
</evidence>
<evidence type="ECO:0000256" key="11">
    <source>
        <dbReference type="RuleBase" id="RU003357"/>
    </source>
</evidence>
<sequence>MIYVINFICTNPKLNLLLRRIYSAMKKLALYLVLIPFLGISQNHKRDLRDSIRHRDIKEVRFTKLKSVKSEIEKKGFAVNVIETKETALRNIQTVELLDKSVGVRVRQNGGLGSGINLNINGMSGNAIKIMINGVPASTYGASFDLNSIPTAMIERVEVYKGVVPGSIADDALGGVINIILKNDIKNQFNASVSYGSFNTIQTQMSGTYRDPKSGFTTKFNGFYNYSDNDYKVWGDFIKVTLPNGRMEPVVARRFNDAFSAGGILTSIGFSNVKWADELMLSYNKTNSYKEIQHGVYMTVPYKGRSVTSDADVFTLDYRKKNFLLKELDVNIQGIYSHRERLTNDTVRHRYNWLGEVLLDRNQGQPILSTTGAQQGKRTMLNITSAIYSSRANVSYSINRHHRFVFSHLFQSIKREEDDEILTPLEREFTPKRNLVKNISSLSYEANAFRNKLKTNIYGKLFQQDIERIDNRANIANNQIIRYTEINNSTVREHSFGGTLSYLIKPAIVVLASAEKAVRLPNENEVFGEAGENIIPNFNIRPEKSHNYNIGFKIGPYQLNHHSLSLSSNFFIRDTRDKIVRRMATNITDAIQVEPFENLGKTISKGVDIELNYFYKKHLNIGGNFSRFDARYNNKYDNNGNILALYGKQLPREPYMTANAFINYSLNDFLQKKSQLKMHYNFQFVDSFYNIWVISKNIVGYENFKTPRQYLHDIGMSYFFPNKQWVVSLDVRNLFNRQAFDNFAVQKPGRAFFMKINYQFNNL</sequence>
<dbReference type="InterPro" id="IPR036942">
    <property type="entry name" value="Beta-barrel_TonB_sf"/>
</dbReference>
<keyword evidence="6 11" id="KW-0798">TonB box</keyword>
<evidence type="ECO:0000256" key="10">
    <source>
        <dbReference type="PROSITE-ProRule" id="PRU01360"/>
    </source>
</evidence>
<dbReference type="HOGENOM" id="CLU_016091_0_0_10"/>
<evidence type="ECO:0000259" key="12">
    <source>
        <dbReference type="Pfam" id="PF00593"/>
    </source>
</evidence>
<dbReference type="PATRIC" id="fig|693978.17.peg.1965"/>
<dbReference type="Gene3D" id="2.170.130.10">
    <property type="entry name" value="TonB-dependent receptor, plug domain"/>
    <property type="match status" value="1"/>
</dbReference>
<evidence type="ECO:0000256" key="1">
    <source>
        <dbReference type="ARBA" id="ARBA00004571"/>
    </source>
</evidence>
<evidence type="ECO:0000256" key="5">
    <source>
        <dbReference type="ARBA" id="ARBA00022729"/>
    </source>
</evidence>
<dbReference type="Pfam" id="PF00593">
    <property type="entry name" value="TonB_dep_Rec_b-barrel"/>
    <property type="match status" value="1"/>
</dbReference>
<dbReference type="Gene3D" id="2.40.170.20">
    <property type="entry name" value="TonB-dependent receptor, beta-barrel domain"/>
    <property type="match status" value="1"/>
</dbReference>
<dbReference type="SUPFAM" id="SSF56935">
    <property type="entry name" value="Porins"/>
    <property type="match status" value="1"/>
</dbReference>
<evidence type="ECO:0000256" key="2">
    <source>
        <dbReference type="ARBA" id="ARBA00022448"/>
    </source>
</evidence>
<reference evidence="14 15" key="1">
    <citation type="journal article" date="2012" name="J. Bacteriol.">
        <title>Complete genome sequence of Riemerella anatipestifer reference strain.</title>
        <authorList>
            <person name="Wang X."/>
            <person name="Zhu D."/>
            <person name="Wang M."/>
            <person name="Cheng A."/>
            <person name="Jia R."/>
            <person name="Zhou Y."/>
            <person name="Chen Z."/>
            <person name="Luo Q."/>
            <person name="Liu F."/>
            <person name="Wang Y."/>
            <person name="Chen X.Y."/>
        </authorList>
    </citation>
    <scope>NUCLEOTIDE SEQUENCE [LARGE SCALE GENOMIC DNA]</scope>
    <source>
        <strain evidence="15">DSM 15868</strain>
    </source>
</reference>
<accession>H8MEE8</accession>
<evidence type="ECO:0000256" key="7">
    <source>
        <dbReference type="ARBA" id="ARBA00023136"/>
    </source>
</evidence>
<dbReference type="PANTHER" id="PTHR30069:SF29">
    <property type="entry name" value="HEMOGLOBIN AND HEMOGLOBIN-HAPTOGLOBIN-BINDING PROTEIN 1-RELATED"/>
    <property type="match status" value="1"/>
</dbReference>
<gene>
    <name evidence="14" type="ORF">RA0C_1984</name>
</gene>
<keyword evidence="4 10" id="KW-0812">Transmembrane</keyword>
<evidence type="ECO:0000256" key="9">
    <source>
        <dbReference type="ARBA" id="ARBA00023237"/>
    </source>
</evidence>
<dbReference type="Pfam" id="PF07715">
    <property type="entry name" value="Plug"/>
    <property type="match status" value="1"/>
</dbReference>
<feature type="domain" description="TonB-dependent receptor plug" evidence="13">
    <location>
        <begin position="77"/>
        <end position="176"/>
    </location>
</feature>
<protein>
    <submittedName>
        <fullName evidence="14">Tonb-dependent receptor</fullName>
    </submittedName>
</protein>
<dbReference type="InterPro" id="IPR000531">
    <property type="entry name" value="Beta-barrel_TonB"/>
</dbReference>
<evidence type="ECO:0000256" key="8">
    <source>
        <dbReference type="ARBA" id="ARBA00023170"/>
    </source>
</evidence>
<name>H8MEE8_RIEAD</name>